<keyword evidence="9" id="KW-1185">Reference proteome</keyword>
<dbReference type="EMBL" id="CAWUHC010000016">
    <property type="protein sequence ID" value="CAK7215970.1"/>
    <property type="molecule type" value="Genomic_DNA"/>
</dbReference>
<comment type="cofactor">
    <cofactor evidence="1">
        <name>heme</name>
        <dbReference type="ChEBI" id="CHEBI:30413"/>
    </cofactor>
</comment>
<evidence type="ECO:0000256" key="3">
    <source>
        <dbReference type="ARBA" id="ARBA00022723"/>
    </source>
</evidence>
<evidence type="ECO:0000256" key="4">
    <source>
        <dbReference type="ARBA" id="ARBA00023002"/>
    </source>
</evidence>
<dbReference type="Proteomes" id="UP001642406">
    <property type="component" value="Unassembled WGS sequence"/>
</dbReference>
<keyword evidence="5 6" id="KW-0408">Iron</keyword>
<accession>A0ABP0B8X7</accession>
<dbReference type="PANTHER" id="PTHR24305:SF235">
    <property type="entry name" value="CYTOCHROME P450 MONOOXYGENASE APDB-RELATED"/>
    <property type="match status" value="1"/>
</dbReference>
<protein>
    <submittedName>
        <fullName evidence="8">Uncharacterized protein</fullName>
    </submittedName>
</protein>
<dbReference type="InterPro" id="IPR001128">
    <property type="entry name" value="Cyt_P450"/>
</dbReference>
<keyword evidence="3 6" id="KW-0479">Metal-binding</keyword>
<keyword evidence="7" id="KW-0472">Membrane</keyword>
<keyword evidence="4 6" id="KW-0560">Oxidoreductase</keyword>
<gene>
    <name evidence="8" type="ORF">SBRCBS47491_002672</name>
</gene>
<dbReference type="Pfam" id="PF00067">
    <property type="entry name" value="p450"/>
    <property type="match status" value="1"/>
</dbReference>
<keyword evidence="7" id="KW-0812">Transmembrane</keyword>
<dbReference type="InterPro" id="IPR036396">
    <property type="entry name" value="Cyt_P450_sf"/>
</dbReference>
<evidence type="ECO:0000256" key="7">
    <source>
        <dbReference type="SAM" id="Phobius"/>
    </source>
</evidence>
<dbReference type="PRINTS" id="PR00385">
    <property type="entry name" value="P450"/>
</dbReference>
<evidence type="ECO:0000256" key="1">
    <source>
        <dbReference type="ARBA" id="ARBA00001971"/>
    </source>
</evidence>
<evidence type="ECO:0000313" key="9">
    <source>
        <dbReference type="Proteomes" id="UP001642406"/>
    </source>
</evidence>
<comment type="caution">
    <text evidence="8">The sequence shown here is derived from an EMBL/GenBank/DDBJ whole genome shotgun (WGS) entry which is preliminary data.</text>
</comment>
<dbReference type="PRINTS" id="PR00463">
    <property type="entry name" value="EP450I"/>
</dbReference>
<evidence type="ECO:0000256" key="5">
    <source>
        <dbReference type="ARBA" id="ARBA00023004"/>
    </source>
</evidence>
<dbReference type="PANTHER" id="PTHR24305">
    <property type="entry name" value="CYTOCHROME P450"/>
    <property type="match status" value="1"/>
</dbReference>
<dbReference type="PROSITE" id="PS00086">
    <property type="entry name" value="CYTOCHROME_P450"/>
    <property type="match status" value="1"/>
</dbReference>
<evidence type="ECO:0000256" key="2">
    <source>
        <dbReference type="ARBA" id="ARBA00022617"/>
    </source>
</evidence>
<evidence type="ECO:0000313" key="8">
    <source>
        <dbReference type="EMBL" id="CAK7215970.1"/>
    </source>
</evidence>
<feature type="transmembrane region" description="Helical" evidence="7">
    <location>
        <begin position="178"/>
        <end position="198"/>
    </location>
</feature>
<keyword evidence="6" id="KW-0503">Monooxygenase</keyword>
<keyword evidence="7" id="KW-1133">Transmembrane helix</keyword>
<sequence>MSLISTHCPGIQDHLSVTLGKKGHLVYHEIHAKYGPVVRTGPYSLSFDDARAVKAIYGKGTTSFPRDNNFPAVGLNPDHLPVFFCIDAATHQAARRKVGSAYTMSSILNMEDRIDSMAVALQHRLDEAAANGRFFDISKWIGFFSFDVISYLAYGDAFGCLATGDDVNGILAGLQGGLVFTALFTTFSGLFGVLFSILGKVAKPPDDSGIGFAIKMANQIVEDRYARPSDKRDLLNAIIASKNPDGVPIHRDQVRGEVIATLVAGGDTTSLSILGCLGFLLQHPDVLARLKDELASVPLEHGREVPRYQTLQALPYLTAVIQETLRLSPSVGAAFTRRVPAGGAEVLPGQFLPGNTVVSVNNWVFGRNKEFYGHDAEQFRPERWIESDEETIKRMKNYEFSFGHGARICIGRNLALVELYKVVYILAQRYDIVPRDPSNLYTEELKLFLNKTDMMVKMTRV</sequence>
<reference evidence="8 9" key="1">
    <citation type="submission" date="2024-01" db="EMBL/GenBank/DDBJ databases">
        <authorList>
            <person name="Allen C."/>
            <person name="Tagirdzhanova G."/>
        </authorList>
    </citation>
    <scope>NUCLEOTIDE SEQUENCE [LARGE SCALE GENOMIC DNA]</scope>
</reference>
<name>A0ABP0B8X7_9PEZI</name>
<organism evidence="8 9">
    <name type="scientific">Sporothrix bragantina</name>
    <dbReference type="NCBI Taxonomy" id="671064"/>
    <lineage>
        <taxon>Eukaryota</taxon>
        <taxon>Fungi</taxon>
        <taxon>Dikarya</taxon>
        <taxon>Ascomycota</taxon>
        <taxon>Pezizomycotina</taxon>
        <taxon>Sordariomycetes</taxon>
        <taxon>Sordariomycetidae</taxon>
        <taxon>Ophiostomatales</taxon>
        <taxon>Ophiostomataceae</taxon>
        <taxon>Sporothrix</taxon>
    </lineage>
</organism>
<dbReference type="InterPro" id="IPR017972">
    <property type="entry name" value="Cyt_P450_CS"/>
</dbReference>
<keyword evidence="2 6" id="KW-0349">Heme</keyword>
<proteinExistence type="inferred from homology"/>
<evidence type="ECO:0000256" key="6">
    <source>
        <dbReference type="RuleBase" id="RU000461"/>
    </source>
</evidence>
<dbReference type="InterPro" id="IPR002401">
    <property type="entry name" value="Cyt_P450_E_grp-I"/>
</dbReference>
<dbReference type="InterPro" id="IPR050121">
    <property type="entry name" value="Cytochrome_P450_monoxygenase"/>
</dbReference>
<comment type="similarity">
    <text evidence="6">Belongs to the cytochrome P450 family.</text>
</comment>
<dbReference type="Gene3D" id="1.10.630.10">
    <property type="entry name" value="Cytochrome P450"/>
    <property type="match status" value="1"/>
</dbReference>
<dbReference type="SUPFAM" id="SSF48264">
    <property type="entry name" value="Cytochrome P450"/>
    <property type="match status" value="1"/>
</dbReference>